<dbReference type="Proteomes" id="UP001208017">
    <property type="component" value="Unassembled WGS sequence"/>
</dbReference>
<feature type="transmembrane region" description="Helical" evidence="1">
    <location>
        <begin position="12"/>
        <end position="32"/>
    </location>
</feature>
<dbReference type="RefSeq" id="WP_267150350.1">
    <property type="nucleotide sequence ID" value="NZ_JAPMLT010000001.1"/>
</dbReference>
<keyword evidence="1" id="KW-0472">Membrane</keyword>
<accession>A0ABT3WWS4</accession>
<keyword evidence="3" id="KW-1185">Reference proteome</keyword>
<sequence length="81" mass="9106">MIVSLRQVSRFCRMIVFVVLFSFICFKLLGIVQDMIQPTTNKYKEPIGGDAVKVSTEVGAGPHALWDELLARLAVFYQIGE</sequence>
<reference evidence="2 3" key="1">
    <citation type="submission" date="2022-11" db="EMBL/GenBank/DDBJ databases">
        <title>Study of microbial diversity in lake waters.</title>
        <authorList>
            <person name="Zhang J."/>
        </authorList>
    </citation>
    <scope>NUCLEOTIDE SEQUENCE [LARGE SCALE GENOMIC DNA]</scope>
    <source>
        <strain evidence="2 3">DT12</strain>
    </source>
</reference>
<evidence type="ECO:0000256" key="1">
    <source>
        <dbReference type="SAM" id="Phobius"/>
    </source>
</evidence>
<keyword evidence="1" id="KW-0812">Transmembrane</keyword>
<comment type="caution">
    <text evidence="2">The sequence shown here is derived from an EMBL/GenBank/DDBJ whole genome shotgun (WGS) entry which is preliminary data.</text>
</comment>
<keyword evidence="1" id="KW-1133">Transmembrane helix</keyword>
<gene>
    <name evidence="2" type="ORF">OS242_04040</name>
</gene>
<organism evidence="2 3">
    <name type="scientific">Tumebacillus lacus</name>
    <dbReference type="NCBI Taxonomy" id="2995335"/>
    <lineage>
        <taxon>Bacteria</taxon>
        <taxon>Bacillati</taxon>
        <taxon>Bacillota</taxon>
        <taxon>Bacilli</taxon>
        <taxon>Bacillales</taxon>
        <taxon>Alicyclobacillaceae</taxon>
        <taxon>Tumebacillus</taxon>
    </lineage>
</organism>
<evidence type="ECO:0000313" key="2">
    <source>
        <dbReference type="EMBL" id="MCX7569129.1"/>
    </source>
</evidence>
<dbReference type="EMBL" id="JAPMLT010000001">
    <property type="protein sequence ID" value="MCX7569129.1"/>
    <property type="molecule type" value="Genomic_DNA"/>
</dbReference>
<proteinExistence type="predicted"/>
<name>A0ABT3WWS4_9BACL</name>
<evidence type="ECO:0000313" key="3">
    <source>
        <dbReference type="Proteomes" id="UP001208017"/>
    </source>
</evidence>
<protein>
    <submittedName>
        <fullName evidence="2">DUF4227 family protein</fullName>
    </submittedName>
</protein>